<evidence type="ECO:0000313" key="3">
    <source>
        <dbReference type="Proteomes" id="UP001341840"/>
    </source>
</evidence>
<comment type="caution">
    <text evidence="2">The sequence shown here is derived from an EMBL/GenBank/DDBJ whole genome shotgun (WGS) entry which is preliminary data.</text>
</comment>
<dbReference type="EMBL" id="JASCZI010272997">
    <property type="protein sequence ID" value="MED6224013.1"/>
    <property type="molecule type" value="Genomic_DNA"/>
</dbReference>
<evidence type="ECO:0000256" key="1">
    <source>
        <dbReference type="SAM" id="MobiDB-lite"/>
    </source>
</evidence>
<gene>
    <name evidence="2" type="ORF">PIB30_079673</name>
</gene>
<reference evidence="2 3" key="1">
    <citation type="journal article" date="2023" name="Plants (Basel)">
        <title>Bridging the Gap: Combining Genomics and Transcriptomics Approaches to Understand Stylosanthes scabra, an Orphan Legume from the Brazilian Caatinga.</title>
        <authorList>
            <person name="Ferreira-Neto J.R.C."/>
            <person name="da Silva M.D."/>
            <person name="Binneck E."/>
            <person name="de Melo N.F."/>
            <person name="da Silva R.H."/>
            <person name="de Melo A.L.T.M."/>
            <person name="Pandolfi V."/>
            <person name="Bustamante F.O."/>
            <person name="Brasileiro-Vidal A.C."/>
            <person name="Benko-Iseppon A.M."/>
        </authorList>
    </citation>
    <scope>NUCLEOTIDE SEQUENCE [LARGE SCALE GENOMIC DNA]</scope>
    <source>
        <tissue evidence="2">Leaves</tissue>
    </source>
</reference>
<feature type="region of interest" description="Disordered" evidence="1">
    <location>
        <begin position="136"/>
        <end position="173"/>
    </location>
</feature>
<sequence length="173" mass="19198">MSKEISFFALVHYTGKIKKNSRLGIRFSSTEPINVFVRSSTTVAELQNTILQKLGVTGSKRVAKLFCRAPVVVVSEHVKYGLFVVQSDIDLEVIFHCRSDFLEVRTTELYVKLVKVGDKRTFGELVAAVANSPHNVPRGAQISDPEGIEEALGDDDEDDEEPEFIAGESDDDH</sequence>
<keyword evidence="3" id="KW-1185">Reference proteome</keyword>
<feature type="compositionally biased region" description="Acidic residues" evidence="1">
    <location>
        <begin position="146"/>
        <end position="173"/>
    </location>
</feature>
<proteinExistence type="predicted"/>
<organism evidence="2 3">
    <name type="scientific">Stylosanthes scabra</name>
    <dbReference type="NCBI Taxonomy" id="79078"/>
    <lineage>
        <taxon>Eukaryota</taxon>
        <taxon>Viridiplantae</taxon>
        <taxon>Streptophyta</taxon>
        <taxon>Embryophyta</taxon>
        <taxon>Tracheophyta</taxon>
        <taxon>Spermatophyta</taxon>
        <taxon>Magnoliopsida</taxon>
        <taxon>eudicotyledons</taxon>
        <taxon>Gunneridae</taxon>
        <taxon>Pentapetalae</taxon>
        <taxon>rosids</taxon>
        <taxon>fabids</taxon>
        <taxon>Fabales</taxon>
        <taxon>Fabaceae</taxon>
        <taxon>Papilionoideae</taxon>
        <taxon>50 kb inversion clade</taxon>
        <taxon>dalbergioids sensu lato</taxon>
        <taxon>Dalbergieae</taxon>
        <taxon>Pterocarpus clade</taxon>
        <taxon>Stylosanthes</taxon>
    </lineage>
</organism>
<protein>
    <submittedName>
        <fullName evidence="2">Uncharacterized protein</fullName>
    </submittedName>
</protein>
<dbReference type="Proteomes" id="UP001341840">
    <property type="component" value="Unassembled WGS sequence"/>
</dbReference>
<name>A0ABU6ZPW8_9FABA</name>
<accession>A0ABU6ZPW8</accession>
<evidence type="ECO:0000313" key="2">
    <source>
        <dbReference type="EMBL" id="MED6224013.1"/>
    </source>
</evidence>